<comment type="subcellular location">
    <subcellularLocation>
        <location evidence="4">Cell projection</location>
        <location evidence="4">Dendrite</location>
    </subcellularLocation>
    <subcellularLocation>
        <location evidence="17">Cell projection</location>
        <location evidence="17">Growth cone membrane</location>
        <topology evidence="17">Single-pass type I membrane protein</topology>
    </subcellularLocation>
    <subcellularLocation>
        <location evidence="15">Cytoplasmic vesicle</location>
        <location evidence="15">Secretory vesicle</location>
        <location evidence="15">Synaptic vesicle membrane</location>
        <topology evidence="15">Single-pass type I membrane protein</topology>
    </subcellularLocation>
    <subcellularLocation>
        <location evidence="2">Early endosome membrane</location>
        <topology evidence="2">Single-pass type I membrane protein</topology>
    </subcellularLocation>
    <subcellularLocation>
        <location evidence="1">Endoplasmic reticulum-Golgi intermediate compartment membrane</location>
        <topology evidence="1">Single-pass type I membrane protein</topology>
    </subcellularLocation>
    <subcellularLocation>
        <location evidence="20">Lysosome membrane</location>
        <topology evidence="20">Single-pass type I membrane protein</topology>
    </subcellularLocation>
    <subcellularLocation>
        <location evidence="3">Recycling endosome</location>
    </subcellularLocation>
</comment>
<evidence type="ECO:0000256" key="21">
    <source>
        <dbReference type="SAM" id="MobiDB-lite"/>
    </source>
</evidence>
<keyword evidence="7" id="KW-0732">Signal</keyword>
<keyword evidence="13" id="KW-0966">Cell projection</keyword>
<dbReference type="OrthoDB" id="10037042at2759"/>
<evidence type="ECO:0000256" key="18">
    <source>
        <dbReference type="ARBA" id="ARBA00074379"/>
    </source>
</evidence>
<dbReference type="GO" id="GO:0072594">
    <property type="term" value="P:establishment of protein localization to organelle"/>
    <property type="evidence" value="ECO:0007669"/>
    <property type="project" value="TreeGrafter"/>
</dbReference>
<evidence type="ECO:0000256" key="14">
    <source>
        <dbReference type="ARBA" id="ARBA00023329"/>
    </source>
</evidence>
<protein>
    <recommendedName>
        <fullName evidence="18">Lysosome-associated membrane glycoprotein 5</fullName>
    </recommendedName>
    <alternativeName>
        <fullName evidence="19">Lysosome-associated membrane protein 5</fullName>
    </alternativeName>
</protein>
<dbReference type="AlphaFoldDB" id="A0A8K0F1L0"/>
<keyword evidence="6 20" id="KW-0812">Transmembrane</keyword>
<keyword evidence="20" id="KW-0458">Lysosome</keyword>
<evidence type="ECO:0000256" key="8">
    <source>
        <dbReference type="ARBA" id="ARBA00022753"/>
    </source>
</evidence>
<evidence type="ECO:0000256" key="4">
    <source>
        <dbReference type="ARBA" id="ARBA00004279"/>
    </source>
</evidence>
<name>A0A8K0F1L0_BRALA</name>
<evidence type="ECO:0000256" key="20">
    <source>
        <dbReference type="PROSITE-ProRule" id="PRU00740"/>
    </source>
</evidence>
<comment type="similarity">
    <text evidence="5 20">Belongs to the LAMP family.</text>
</comment>
<evidence type="ECO:0000256" key="22">
    <source>
        <dbReference type="SAM" id="Phobius"/>
    </source>
</evidence>
<evidence type="ECO:0000259" key="23">
    <source>
        <dbReference type="Pfam" id="PF01299"/>
    </source>
</evidence>
<evidence type="ECO:0000256" key="10">
    <source>
        <dbReference type="ARBA" id="ARBA00023018"/>
    </source>
</evidence>
<feature type="region of interest" description="Disordered" evidence="21">
    <location>
        <begin position="165"/>
        <end position="187"/>
    </location>
</feature>
<gene>
    <name evidence="24" type="primary">LAMP1</name>
    <name evidence="24" type="ORF">BLAG_LOCUS25248</name>
</gene>
<feature type="domain" description="Lysosome-associated membrane glycoprotein 2-like luminal" evidence="23">
    <location>
        <begin position="195"/>
        <end position="354"/>
    </location>
</feature>
<evidence type="ECO:0000256" key="3">
    <source>
        <dbReference type="ARBA" id="ARBA00004172"/>
    </source>
</evidence>
<evidence type="ECO:0000256" key="9">
    <source>
        <dbReference type="ARBA" id="ARBA00022989"/>
    </source>
</evidence>
<evidence type="ECO:0000256" key="15">
    <source>
        <dbReference type="ARBA" id="ARBA00029428"/>
    </source>
</evidence>
<dbReference type="GO" id="GO:0005765">
    <property type="term" value="C:lysosomal membrane"/>
    <property type="evidence" value="ECO:0007669"/>
    <property type="project" value="UniProtKB-SubCell"/>
</dbReference>
<dbReference type="InterPro" id="IPR048528">
    <property type="entry name" value="Lamp2-like_luminal"/>
</dbReference>
<evidence type="ECO:0000313" key="25">
    <source>
        <dbReference type="Proteomes" id="UP000838412"/>
    </source>
</evidence>
<keyword evidence="9 22" id="KW-1133">Transmembrane helix</keyword>
<accession>A0A8K0F1L0</accession>
<keyword evidence="12" id="KW-0325">Glycoprotein</keyword>
<feature type="domain" description="Lysosome-associated membrane glycoprotein 2-like luminal" evidence="23">
    <location>
        <begin position="2"/>
        <end position="149"/>
    </location>
</feature>
<keyword evidence="11 20" id="KW-0472">Membrane</keyword>
<proteinExistence type="inferred from homology"/>
<feature type="compositionally biased region" description="Polar residues" evidence="21">
    <location>
        <begin position="165"/>
        <end position="178"/>
    </location>
</feature>
<evidence type="ECO:0000256" key="17">
    <source>
        <dbReference type="ARBA" id="ARBA00060492"/>
    </source>
</evidence>
<evidence type="ECO:0000256" key="5">
    <source>
        <dbReference type="ARBA" id="ARBA00009644"/>
    </source>
</evidence>
<reference evidence="24" key="1">
    <citation type="submission" date="2022-01" db="EMBL/GenBank/DDBJ databases">
        <authorList>
            <person name="Braso-Vives M."/>
        </authorList>
    </citation>
    <scope>NUCLEOTIDE SEQUENCE</scope>
</reference>
<dbReference type="GO" id="GO:0005886">
    <property type="term" value="C:plasma membrane"/>
    <property type="evidence" value="ECO:0007669"/>
    <property type="project" value="UniProtKB-SubCell"/>
</dbReference>
<comment type="function">
    <text evidence="16">Plays a role in short-term synaptic plasticity in a subset of GABAergic neurons in the brain.</text>
</comment>
<comment type="caution">
    <text evidence="20">Lacks conserved residue(s) required for the propagation of feature annotation.</text>
</comment>
<keyword evidence="8" id="KW-0967">Endosome</keyword>
<dbReference type="Proteomes" id="UP000838412">
    <property type="component" value="Chromosome 9"/>
</dbReference>
<evidence type="ECO:0000256" key="6">
    <source>
        <dbReference type="ARBA" id="ARBA00022692"/>
    </source>
</evidence>
<evidence type="ECO:0000256" key="2">
    <source>
        <dbReference type="ARBA" id="ARBA00004158"/>
    </source>
</evidence>
<keyword evidence="14" id="KW-0968">Cytoplasmic vesicle</keyword>
<dbReference type="PROSITE" id="PS51407">
    <property type="entry name" value="LAMP_3"/>
    <property type="match status" value="1"/>
</dbReference>
<keyword evidence="20" id="KW-1015">Disulfide bond</keyword>
<dbReference type="PANTHER" id="PTHR11506:SF35">
    <property type="entry name" value="LYSOSOME-ASSOCIATED MEMBRANE GLYCOPROTEIN 5"/>
    <property type="match status" value="1"/>
</dbReference>
<keyword evidence="25" id="KW-1185">Reference proteome</keyword>
<evidence type="ECO:0000256" key="7">
    <source>
        <dbReference type="ARBA" id="ARBA00022729"/>
    </source>
</evidence>
<dbReference type="Pfam" id="PF01299">
    <property type="entry name" value="Lamp2-like_luminal"/>
    <property type="match status" value="2"/>
</dbReference>
<dbReference type="GO" id="GO:0031902">
    <property type="term" value="C:late endosome membrane"/>
    <property type="evidence" value="ECO:0007669"/>
    <property type="project" value="TreeGrafter"/>
</dbReference>
<keyword evidence="10" id="KW-0770">Synapse</keyword>
<evidence type="ECO:0000256" key="11">
    <source>
        <dbReference type="ARBA" id="ARBA00023136"/>
    </source>
</evidence>
<evidence type="ECO:0000256" key="13">
    <source>
        <dbReference type="ARBA" id="ARBA00023273"/>
    </source>
</evidence>
<dbReference type="PANTHER" id="PTHR11506">
    <property type="entry name" value="LYSOSOME-ASSOCIATED MEMBRANE GLYCOPROTEIN"/>
    <property type="match status" value="1"/>
</dbReference>
<feature type="transmembrane region" description="Helical" evidence="22">
    <location>
        <begin position="379"/>
        <end position="401"/>
    </location>
</feature>
<evidence type="ECO:0000313" key="24">
    <source>
        <dbReference type="EMBL" id="CAH1274137.1"/>
    </source>
</evidence>
<dbReference type="Gene3D" id="2.40.160.110">
    <property type="match status" value="2"/>
</dbReference>
<feature type="disulfide bond" evidence="20">
    <location>
        <begin position="206"/>
        <end position="244"/>
    </location>
</feature>
<dbReference type="InterPro" id="IPR002000">
    <property type="entry name" value="Lysosome-assoc_membr_glycop"/>
</dbReference>
<dbReference type="EMBL" id="OV696694">
    <property type="protein sequence ID" value="CAH1274137.1"/>
    <property type="molecule type" value="Genomic_DNA"/>
</dbReference>
<evidence type="ECO:0000256" key="16">
    <source>
        <dbReference type="ARBA" id="ARBA00053950"/>
    </source>
</evidence>
<sequence length="445" mass="48773">MWNVTNENGTICILAYMAVSMEITYTTEANTSAIASGYCSELGSEITLSFDNDRFSLTLLFEGQLSPDDTSFELSKITLNYLETLEIFPDSAMPHVTHHVVDGNLSPHTLSAEFGKSYKCNSGQEIVLDYEGRDHVLMISTIQVQPFEVHDDKFSDANLCPAETTTAQSTKVSTPTTEGKTEIPYVPPTGPPIEGEWYVLKAGKKCFILKSALQFNISYVSSPNFYSAWRLVNVPDTAIASGYCSELGSEITLSFDNDRFSLTLLFEGQLSPEDTSFELSKITLNYLETLEIFPDSAMPNVPHHVVDGNLSPHTLSAEFGKSYKCNSGQGIVLDYEGRDHVLMISTIQVQPFEVHDDKFSDAYQCPGHSPPKVNSSNPVVIAVVVVSVGLILVAIPVVYICRKKRLCRGLAKHVQAMPTQGPAGFTALVNPPGDARPLVSMVEDD</sequence>
<organism evidence="24 25">
    <name type="scientific">Branchiostoma lanceolatum</name>
    <name type="common">Common lancelet</name>
    <name type="synonym">Amphioxus lanceolatum</name>
    <dbReference type="NCBI Taxonomy" id="7740"/>
    <lineage>
        <taxon>Eukaryota</taxon>
        <taxon>Metazoa</taxon>
        <taxon>Chordata</taxon>
        <taxon>Cephalochordata</taxon>
        <taxon>Leptocardii</taxon>
        <taxon>Amphioxiformes</taxon>
        <taxon>Branchiostomatidae</taxon>
        <taxon>Branchiostoma</taxon>
    </lineage>
</organism>
<evidence type="ECO:0000256" key="12">
    <source>
        <dbReference type="ARBA" id="ARBA00023180"/>
    </source>
</evidence>
<evidence type="ECO:0000256" key="1">
    <source>
        <dbReference type="ARBA" id="ARBA00004151"/>
    </source>
</evidence>
<evidence type="ECO:0000256" key="19">
    <source>
        <dbReference type="ARBA" id="ARBA00076257"/>
    </source>
</evidence>